<evidence type="ECO:0000259" key="11">
    <source>
        <dbReference type="PROSITE" id="PS50989"/>
    </source>
</evidence>
<keyword evidence="4 12" id="KW-0808">Transferase</keyword>
<dbReference type="EC" id="2.1.3.15" evidence="2"/>
<accession>A0ABW4E740</accession>
<dbReference type="Pfam" id="PF03255">
    <property type="entry name" value="ACCA"/>
    <property type="match status" value="1"/>
</dbReference>
<evidence type="ECO:0000256" key="2">
    <source>
        <dbReference type="ARBA" id="ARBA00011883"/>
    </source>
</evidence>
<evidence type="ECO:0000256" key="9">
    <source>
        <dbReference type="ARBA" id="ARBA00023160"/>
    </source>
</evidence>
<gene>
    <name evidence="12" type="ORF">ACFQ5J_06160</name>
</gene>
<dbReference type="InterPro" id="IPR029045">
    <property type="entry name" value="ClpP/crotonase-like_dom_sf"/>
</dbReference>
<evidence type="ECO:0000256" key="5">
    <source>
        <dbReference type="ARBA" id="ARBA00022741"/>
    </source>
</evidence>
<evidence type="ECO:0000313" key="13">
    <source>
        <dbReference type="Proteomes" id="UP001597252"/>
    </source>
</evidence>
<keyword evidence="8" id="KW-0443">Lipid metabolism</keyword>
<dbReference type="EMBL" id="JBHTON010000016">
    <property type="protein sequence ID" value="MFD1484808.1"/>
    <property type="molecule type" value="Genomic_DNA"/>
</dbReference>
<comment type="caution">
    <text evidence="12">The sequence shown here is derived from an EMBL/GenBank/DDBJ whole genome shotgun (WGS) entry which is preliminary data.</text>
</comment>
<keyword evidence="13" id="KW-1185">Reference proteome</keyword>
<evidence type="ECO:0000256" key="1">
    <source>
        <dbReference type="ARBA" id="ARBA00004956"/>
    </source>
</evidence>
<dbReference type="PRINTS" id="PR01069">
    <property type="entry name" value="ACCCTRFRASEA"/>
</dbReference>
<keyword evidence="6" id="KW-0276">Fatty acid metabolism</keyword>
<feature type="domain" description="CoA carboxyltransferase C-terminal" evidence="11">
    <location>
        <begin position="1"/>
        <end position="232"/>
    </location>
</feature>
<evidence type="ECO:0000256" key="10">
    <source>
        <dbReference type="ARBA" id="ARBA00049152"/>
    </source>
</evidence>
<dbReference type="GO" id="GO:0016740">
    <property type="term" value="F:transferase activity"/>
    <property type="evidence" value="ECO:0007669"/>
    <property type="project" value="UniProtKB-KW"/>
</dbReference>
<evidence type="ECO:0000256" key="3">
    <source>
        <dbReference type="ARBA" id="ARBA00022516"/>
    </source>
</evidence>
<keyword evidence="9" id="KW-0275">Fatty acid biosynthesis</keyword>
<name>A0ABW4E740_9LACO</name>
<organism evidence="12 13">
    <name type="scientific">Lacticaseibacillus baoqingensis</name>
    <dbReference type="NCBI Taxonomy" id="2486013"/>
    <lineage>
        <taxon>Bacteria</taxon>
        <taxon>Bacillati</taxon>
        <taxon>Bacillota</taxon>
        <taxon>Bacilli</taxon>
        <taxon>Lactobacillales</taxon>
        <taxon>Lactobacillaceae</taxon>
        <taxon>Lacticaseibacillus</taxon>
    </lineage>
</organism>
<protein>
    <recommendedName>
        <fullName evidence="2">acetyl-CoA carboxytransferase</fullName>
        <ecNumber evidence="2">2.1.3.15</ecNumber>
    </recommendedName>
</protein>
<dbReference type="PROSITE" id="PS50989">
    <property type="entry name" value="COA_CT_CTER"/>
    <property type="match status" value="1"/>
</dbReference>
<proteinExistence type="predicted"/>
<evidence type="ECO:0000313" key="12">
    <source>
        <dbReference type="EMBL" id="MFD1484808.1"/>
    </source>
</evidence>
<keyword evidence="5" id="KW-0547">Nucleotide-binding</keyword>
<evidence type="ECO:0000256" key="4">
    <source>
        <dbReference type="ARBA" id="ARBA00022679"/>
    </source>
</evidence>
<dbReference type="RefSeq" id="WP_125752877.1">
    <property type="nucleotide sequence ID" value="NZ_JBHTON010000016.1"/>
</dbReference>
<dbReference type="InterPro" id="IPR011763">
    <property type="entry name" value="COA_CT_C"/>
</dbReference>
<evidence type="ECO:0000256" key="8">
    <source>
        <dbReference type="ARBA" id="ARBA00023098"/>
    </source>
</evidence>
<evidence type="ECO:0000256" key="7">
    <source>
        <dbReference type="ARBA" id="ARBA00022840"/>
    </source>
</evidence>
<keyword evidence="3" id="KW-0444">Lipid biosynthesis</keyword>
<keyword evidence="7" id="KW-0067">ATP-binding</keyword>
<dbReference type="PANTHER" id="PTHR42853:SF3">
    <property type="entry name" value="ACETYL-COENZYME A CARBOXYLASE CARBOXYL TRANSFERASE SUBUNIT ALPHA, CHLOROPLASTIC"/>
    <property type="match status" value="1"/>
</dbReference>
<comment type="catalytic activity">
    <reaction evidence="10">
        <text>N(6)-carboxybiotinyl-L-lysyl-[protein] + acetyl-CoA = N(6)-biotinyl-L-lysyl-[protein] + malonyl-CoA</text>
        <dbReference type="Rhea" id="RHEA:54728"/>
        <dbReference type="Rhea" id="RHEA-COMP:10505"/>
        <dbReference type="Rhea" id="RHEA-COMP:10506"/>
        <dbReference type="ChEBI" id="CHEBI:57288"/>
        <dbReference type="ChEBI" id="CHEBI:57384"/>
        <dbReference type="ChEBI" id="CHEBI:83144"/>
        <dbReference type="ChEBI" id="CHEBI:83145"/>
        <dbReference type="EC" id="2.1.3.15"/>
    </reaction>
</comment>
<dbReference type="Gene3D" id="3.90.226.10">
    <property type="entry name" value="2-enoyl-CoA Hydratase, Chain A, domain 1"/>
    <property type="match status" value="1"/>
</dbReference>
<reference evidence="13" key="1">
    <citation type="journal article" date="2019" name="Int. J. Syst. Evol. Microbiol.">
        <title>The Global Catalogue of Microorganisms (GCM) 10K type strain sequencing project: providing services to taxonomists for standard genome sequencing and annotation.</title>
        <authorList>
            <consortium name="The Broad Institute Genomics Platform"/>
            <consortium name="The Broad Institute Genome Sequencing Center for Infectious Disease"/>
            <person name="Wu L."/>
            <person name="Ma J."/>
        </authorList>
    </citation>
    <scope>NUCLEOTIDE SEQUENCE [LARGE SCALE GENOMIC DNA]</scope>
    <source>
        <strain evidence="13">CCM 8903</strain>
    </source>
</reference>
<dbReference type="InterPro" id="IPR001095">
    <property type="entry name" value="Acetyl_CoA_COase_a_su"/>
</dbReference>
<dbReference type="Proteomes" id="UP001597252">
    <property type="component" value="Unassembled WGS sequence"/>
</dbReference>
<comment type="pathway">
    <text evidence="1">Lipid metabolism; malonyl-CoA biosynthesis; malonyl-CoA from acetyl-CoA: step 1/1.</text>
</comment>
<sequence length="252" mass="27063">MTAYEQVLQARAPRPYSTRTLIAGIVSDFQECRGDRVHQDDSAIIGGIGWLDQRPVTVIATTKGETLPERLATHGGCPEPWGYRKALRLMRQAEKFHRPIITLIDTPGAYPGKEAEANGQAAAIADLLLAVSTLQTPLVAVIVGEGGSGGALALACGDEVWMAAQSMYAILSPEGFASILFKDVTKAEAAAALMGLTPKELLANQVVERVLPEAGRQFPTMLKTALIPTIARLAAMPTATLLAQRQARFRRY</sequence>
<evidence type="ECO:0000256" key="6">
    <source>
        <dbReference type="ARBA" id="ARBA00022832"/>
    </source>
</evidence>
<dbReference type="SUPFAM" id="SSF52096">
    <property type="entry name" value="ClpP/crotonase"/>
    <property type="match status" value="1"/>
</dbReference>
<dbReference type="PANTHER" id="PTHR42853">
    <property type="entry name" value="ACETYL-COENZYME A CARBOXYLASE CARBOXYL TRANSFERASE SUBUNIT ALPHA"/>
    <property type="match status" value="1"/>
</dbReference>